<dbReference type="Proteomes" id="UP000827092">
    <property type="component" value="Unassembled WGS sequence"/>
</dbReference>
<comment type="similarity">
    <text evidence="3">Belongs to the HARBI1 family.</text>
</comment>
<feature type="domain" description="DDE Tnp4" evidence="8">
    <location>
        <begin position="173"/>
        <end position="309"/>
    </location>
</feature>
<comment type="caution">
    <text evidence="9">The sequence shown here is derived from an EMBL/GenBank/DDBJ whole genome shotgun (WGS) entry which is preliminary data.</text>
</comment>
<keyword evidence="7" id="KW-0539">Nucleus</keyword>
<dbReference type="GO" id="GO:0046872">
    <property type="term" value="F:metal ion binding"/>
    <property type="evidence" value="ECO:0007669"/>
    <property type="project" value="UniProtKB-KW"/>
</dbReference>
<dbReference type="GO" id="GO:0004518">
    <property type="term" value="F:nuclease activity"/>
    <property type="evidence" value="ECO:0007669"/>
    <property type="project" value="UniProtKB-KW"/>
</dbReference>
<accession>A0AAV6VHT9</accession>
<dbReference type="AlphaFoldDB" id="A0AAV6VHT9"/>
<dbReference type="PANTHER" id="PTHR22930:SF269">
    <property type="entry name" value="NUCLEASE HARBI1-LIKE PROTEIN"/>
    <property type="match status" value="1"/>
</dbReference>
<dbReference type="EMBL" id="JAFNEN010000075">
    <property type="protein sequence ID" value="KAG8196015.1"/>
    <property type="molecule type" value="Genomic_DNA"/>
</dbReference>
<dbReference type="PANTHER" id="PTHR22930">
    <property type="match status" value="1"/>
</dbReference>
<evidence type="ECO:0000259" key="8">
    <source>
        <dbReference type="Pfam" id="PF13359"/>
    </source>
</evidence>
<evidence type="ECO:0000256" key="7">
    <source>
        <dbReference type="ARBA" id="ARBA00023242"/>
    </source>
</evidence>
<evidence type="ECO:0000256" key="3">
    <source>
        <dbReference type="ARBA" id="ARBA00006958"/>
    </source>
</evidence>
<dbReference type="InterPro" id="IPR027806">
    <property type="entry name" value="HARBI1_dom"/>
</dbReference>
<keyword evidence="6" id="KW-0378">Hydrolase</keyword>
<evidence type="ECO:0000256" key="4">
    <source>
        <dbReference type="ARBA" id="ARBA00022722"/>
    </source>
</evidence>
<comment type="subcellular location">
    <subcellularLocation>
        <location evidence="2">Nucleus</location>
    </subcellularLocation>
</comment>
<evidence type="ECO:0000256" key="1">
    <source>
        <dbReference type="ARBA" id="ARBA00001968"/>
    </source>
</evidence>
<dbReference type="GO" id="GO:0005634">
    <property type="term" value="C:nucleus"/>
    <property type="evidence" value="ECO:0007669"/>
    <property type="project" value="UniProtKB-SubCell"/>
</dbReference>
<comment type="cofactor">
    <cofactor evidence="1">
        <name>a divalent metal cation</name>
        <dbReference type="ChEBI" id="CHEBI:60240"/>
    </cofactor>
</comment>
<dbReference type="Pfam" id="PF13359">
    <property type="entry name" value="DDE_Tnp_4"/>
    <property type="match status" value="1"/>
</dbReference>
<sequence length="362" mass="40955">MVTLRYLSTGMSFRALAFSFRMGNNTVGAIIKEVIIGYMGRAAAPSHASPYNGKAKGSGRRLPQCVELPPCCRVTRWQTCNVDRAIRIFTDIIMACVIKCIPRGQRKKYAPFWNKELQSLKKHRDEARDRTESTGLMSDCIELRKRQACLRKAIREAKRGTFRDFVEGLDFLLQALVDCNYKFLVIDVGGYGKQSDGGTFLASDLYTAIADGSIVLPQQDDLPDTNVEAPYVMLADEAYPLLPFMMTPFKRATLDDSTRVFNERLSRARKTVECAFGILFSKWRILSKPIETKVETADLIIKCICFLQNVIIDNEGFERHLTDVSINPNSAMLNQPGRLSNEAKAVRQLFTTYFEKFVLSYS</sequence>
<name>A0AAV6VHT9_9ARAC</name>
<keyword evidence="10" id="KW-1185">Reference proteome</keyword>
<evidence type="ECO:0000256" key="5">
    <source>
        <dbReference type="ARBA" id="ARBA00022723"/>
    </source>
</evidence>
<protein>
    <recommendedName>
        <fullName evidence="8">DDE Tnp4 domain-containing protein</fullName>
    </recommendedName>
</protein>
<evidence type="ECO:0000313" key="9">
    <source>
        <dbReference type="EMBL" id="KAG8196015.1"/>
    </source>
</evidence>
<dbReference type="InterPro" id="IPR045249">
    <property type="entry name" value="HARBI1-like"/>
</dbReference>
<reference evidence="9 10" key="1">
    <citation type="journal article" date="2022" name="Nat. Ecol. Evol.">
        <title>A masculinizing supergene underlies an exaggerated male reproductive morph in a spider.</title>
        <authorList>
            <person name="Hendrickx F."/>
            <person name="De Corte Z."/>
            <person name="Sonet G."/>
            <person name="Van Belleghem S.M."/>
            <person name="Kostlbacher S."/>
            <person name="Vangestel C."/>
        </authorList>
    </citation>
    <scope>NUCLEOTIDE SEQUENCE [LARGE SCALE GENOMIC DNA]</scope>
    <source>
        <strain evidence="9">W744_W776</strain>
    </source>
</reference>
<evidence type="ECO:0000256" key="6">
    <source>
        <dbReference type="ARBA" id="ARBA00022801"/>
    </source>
</evidence>
<dbReference type="GO" id="GO:0016787">
    <property type="term" value="F:hydrolase activity"/>
    <property type="evidence" value="ECO:0007669"/>
    <property type="project" value="UniProtKB-KW"/>
</dbReference>
<proteinExistence type="inferred from homology"/>
<organism evidence="9 10">
    <name type="scientific">Oedothorax gibbosus</name>
    <dbReference type="NCBI Taxonomy" id="931172"/>
    <lineage>
        <taxon>Eukaryota</taxon>
        <taxon>Metazoa</taxon>
        <taxon>Ecdysozoa</taxon>
        <taxon>Arthropoda</taxon>
        <taxon>Chelicerata</taxon>
        <taxon>Arachnida</taxon>
        <taxon>Araneae</taxon>
        <taxon>Araneomorphae</taxon>
        <taxon>Entelegynae</taxon>
        <taxon>Araneoidea</taxon>
        <taxon>Linyphiidae</taxon>
        <taxon>Erigoninae</taxon>
        <taxon>Oedothorax</taxon>
    </lineage>
</organism>
<evidence type="ECO:0000256" key="2">
    <source>
        <dbReference type="ARBA" id="ARBA00004123"/>
    </source>
</evidence>
<evidence type="ECO:0000313" key="10">
    <source>
        <dbReference type="Proteomes" id="UP000827092"/>
    </source>
</evidence>
<keyword evidence="4" id="KW-0540">Nuclease</keyword>
<keyword evidence="5" id="KW-0479">Metal-binding</keyword>
<gene>
    <name evidence="9" type="ORF">JTE90_028985</name>
</gene>